<accession>A0A3A8QG11</accession>
<dbReference type="Proteomes" id="UP000282656">
    <property type="component" value="Unassembled WGS sequence"/>
</dbReference>
<organism evidence="1 2">
    <name type="scientific">Corallococcus interemptor</name>
    <dbReference type="NCBI Taxonomy" id="2316720"/>
    <lineage>
        <taxon>Bacteria</taxon>
        <taxon>Pseudomonadati</taxon>
        <taxon>Myxococcota</taxon>
        <taxon>Myxococcia</taxon>
        <taxon>Myxococcales</taxon>
        <taxon>Cystobacterineae</taxon>
        <taxon>Myxococcaceae</taxon>
        <taxon>Corallococcus</taxon>
    </lineage>
</organism>
<keyword evidence="2" id="KW-1185">Reference proteome</keyword>
<gene>
    <name evidence="1" type="ORF">D7X96_21270</name>
</gene>
<protein>
    <submittedName>
        <fullName evidence="1">DUF3396 domain-containing protein</fullName>
    </submittedName>
</protein>
<dbReference type="Pfam" id="PF11876">
    <property type="entry name" value="TsiV"/>
    <property type="match status" value="1"/>
</dbReference>
<evidence type="ECO:0000313" key="1">
    <source>
        <dbReference type="EMBL" id="RKH66621.1"/>
    </source>
</evidence>
<evidence type="ECO:0000313" key="2">
    <source>
        <dbReference type="Proteomes" id="UP000282656"/>
    </source>
</evidence>
<dbReference type="EMBL" id="RAWM01000059">
    <property type="protein sequence ID" value="RKH66621.1"/>
    <property type="molecule type" value="Genomic_DNA"/>
</dbReference>
<dbReference type="InterPro" id="IPR021815">
    <property type="entry name" value="TsiV"/>
</dbReference>
<proteinExistence type="predicted"/>
<name>A0A3A8QG11_9BACT</name>
<reference evidence="2" key="1">
    <citation type="submission" date="2018-09" db="EMBL/GenBank/DDBJ databases">
        <authorList>
            <person name="Livingstone P.G."/>
            <person name="Whitworth D.E."/>
        </authorList>
    </citation>
    <scope>NUCLEOTIDE SEQUENCE [LARGE SCALE GENOMIC DNA]</scope>
    <source>
        <strain evidence="2">AB047A</strain>
    </source>
</reference>
<comment type="caution">
    <text evidence="1">The sequence shown here is derived from an EMBL/GenBank/DDBJ whole genome shotgun (WGS) entry which is preliminary data.</text>
</comment>
<dbReference type="AlphaFoldDB" id="A0A3A8QG11"/>
<sequence length="335" mass="37039">MNEPQPLCPPGAGIPQVQPVVSFDFFMPHDHGVIAAAVASALDTYHQALGPDSGRLTTTWDADGEPSELTPADWEDLRERLRAAPADDFVDDLPKDSIWFDILTRRGFDANVRLTGGESDSNGYEFRYRSRLPWRNPNARMLSVLSIQVPLRFLEVQGATRLRELALELAGALPFSTGHAGLSFVSSRGFRKAIPLLKTELFRNPGWAVPTAGTAMDMGAHVDGIHWLNFLGPPLLETVGGIPALRSHLKHPETTVQELTGGRALISLGPAPLAGDTKLGETLPAYRELARFLEPWLLPFATCHTWDGYTEEETRHWWRRFLEAPPEPVSNPRDG</sequence>